<dbReference type="RefSeq" id="WP_307681340.1">
    <property type="nucleotide sequence ID" value="NZ_JAURUP010000022.1"/>
</dbReference>
<feature type="domain" description="HTH cro/C1-type" evidence="2">
    <location>
        <begin position="41"/>
        <end position="93"/>
    </location>
</feature>
<dbReference type="InterPro" id="IPR001387">
    <property type="entry name" value="Cro/C1-type_HTH"/>
</dbReference>
<sequence>MGNKLELGNAWKLIDELADEATKEKFELDDILYDISMKIFEFRIKNNLTQKQLAEKLGITQSMVSKLESGQYNPTVEQLWKISKKLGWNFKIIFGEEDDKPQIWDTVHFEEGQDSDTNQRIEKELAVGA</sequence>
<dbReference type="InterPro" id="IPR050807">
    <property type="entry name" value="TransReg_Diox_bact_type"/>
</dbReference>
<keyword evidence="1" id="KW-0238">DNA-binding</keyword>
<dbReference type="Gene3D" id="1.10.260.40">
    <property type="entry name" value="lambda repressor-like DNA-binding domains"/>
    <property type="match status" value="1"/>
</dbReference>
<evidence type="ECO:0000259" key="2">
    <source>
        <dbReference type="PROSITE" id="PS50943"/>
    </source>
</evidence>
<name>A0ABT9M5L1_9THEO</name>
<dbReference type="Pfam" id="PF01381">
    <property type="entry name" value="HTH_3"/>
    <property type="match status" value="1"/>
</dbReference>
<comment type="caution">
    <text evidence="3">The sequence shown here is derived from an EMBL/GenBank/DDBJ whole genome shotgun (WGS) entry which is preliminary data.</text>
</comment>
<protein>
    <submittedName>
        <fullName evidence="3">Transcriptional regulator with XRE-family HTH domain</fullName>
    </submittedName>
</protein>
<dbReference type="Proteomes" id="UP001223886">
    <property type="component" value="Unassembled WGS sequence"/>
</dbReference>
<dbReference type="EMBL" id="JAURUP010000022">
    <property type="protein sequence ID" value="MDP9751421.1"/>
    <property type="molecule type" value="Genomic_DNA"/>
</dbReference>
<evidence type="ECO:0000313" key="3">
    <source>
        <dbReference type="EMBL" id="MDP9751421.1"/>
    </source>
</evidence>
<dbReference type="PANTHER" id="PTHR46797:SF1">
    <property type="entry name" value="METHYLPHOSPHONATE SYNTHASE"/>
    <property type="match status" value="1"/>
</dbReference>
<dbReference type="PANTHER" id="PTHR46797">
    <property type="entry name" value="HTH-TYPE TRANSCRIPTIONAL REGULATOR"/>
    <property type="match status" value="1"/>
</dbReference>
<organism evidence="3 4">
    <name type="scientific">Thermoanaerobacter pentosaceus</name>
    <dbReference type="NCBI Taxonomy" id="694059"/>
    <lineage>
        <taxon>Bacteria</taxon>
        <taxon>Bacillati</taxon>
        <taxon>Bacillota</taxon>
        <taxon>Clostridia</taxon>
        <taxon>Thermoanaerobacterales</taxon>
        <taxon>Thermoanaerobacteraceae</taxon>
        <taxon>Thermoanaerobacter</taxon>
    </lineage>
</organism>
<dbReference type="SMART" id="SM00530">
    <property type="entry name" value="HTH_XRE"/>
    <property type="match status" value="1"/>
</dbReference>
<gene>
    <name evidence="3" type="ORF">J2S24_001932</name>
</gene>
<evidence type="ECO:0000256" key="1">
    <source>
        <dbReference type="ARBA" id="ARBA00023125"/>
    </source>
</evidence>
<dbReference type="CDD" id="cd00093">
    <property type="entry name" value="HTH_XRE"/>
    <property type="match status" value="1"/>
</dbReference>
<dbReference type="InterPro" id="IPR010982">
    <property type="entry name" value="Lambda_DNA-bd_dom_sf"/>
</dbReference>
<reference evidence="3 4" key="1">
    <citation type="submission" date="2023-07" db="EMBL/GenBank/DDBJ databases">
        <title>Genomic Encyclopedia of Type Strains, Phase IV (KMG-IV): sequencing the most valuable type-strain genomes for metagenomic binning, comparative biology and taxonomic classification.</title>
        <authorList>
            <person name="Goeker M."/>
        </authorList>
    </citation>
    <scope>NUCLEOTIDE SEQUENCE [LARGE SCALE GENOMIC DNA]</scope>
    <source>
        <strain evidence="3 4">DSM 25963</strain>
    </source>
</reference>
<keyword evidence="4" id="KW-1185">Reference proteome</keyword>
<accession>A0ABT9M5L1</accession>
<dbReference type="SUPFAM" id="SSF47413">
    <property type="entry name" value="lambda repressor-like DNA-binding domains"/>
    <property type="match status" value="1"/>
</dbReference>
<evidence type="ECO:0000313" key="4">
    <source>
        <dbReference type="Proteomes" id="UP001223886"/>
    </source>
</evidence>
<dbReference type="PROSITE" id="PS50943">
    <property type="entry name" value="HTH_CROC1"/>
    <property type="match status" value="1"/>
</dbReference>
<proteinExistence type="predicted"/>